<reference evidence="4" key="1">
    <citation type="submission" date="2019-03" db="EMBL/GenBank/DDBJ databases">
        <authorList>
            <person name="Danneels B."/>
        </authorList>
    </citation>
    <scope>NUCLEOTIDE SEQUENCE</scope>
</reference>
<evidence type="ECO:0000313" key="3">
    <source>
        <dbReference type="EMBL" id="VFR88418.1"/>
    </source>
</evidence>
<evidence type="ECO:0000313" key="4">
    <source>
        <dbReference type="EMBL" id="VFR97205.1"/>
    </source>
</evidence>
<dbReference type="EMBL" id="CAADII010000014">
    <property type="protein sequence ID" value="VFR53913.1"/>
    <property type="molecule type" value="Genomic_DNA"/>
</dbReference>
<feature type="region of interest" description="Disordered" evidence="1">
    <location>
        <begin position="1"/>
        <end position="50"/>
    </location>
</feature>
<organism evidence="4">
    <name type="scientific">plant metagenome</name>
    <dbReference type="NCBI Taxonomy" id="1297885"/>
    <lineage>
        <taxon>unclassified sequences</taxon>
        <taxon>metagenomes</taxon>
        <taxon>organismal metagenomes</taxon>
    </lineage>
</organism>
<gene>
    <name evidence="2" type="ORF">BRI6_0452</name>
    <name evidence="4" type="ORF">IVO3_0508</name>
    <name evidence="3" type="ORF">RAN3_0446</name>
</gene>
<protein>
    <submittedName>
        <fullName evidence="4">Uncharacterized protein</fullName>
    </submittedName>
</protein>
<evidence type="ECO:0000313" key="2">
    <source>
        <dbReference type="EMBL" id="VFR53913.1"/>
    </source>
</evidence>
<proteinExistence type="predicted"/>
<name>A0A484VEU4_9ZZZZ</name>
<evidence type="ECO:0000256" key="1">
    <source>
        <dbReference type="SAM" id="MobiDB-lite"/>
    </source>
</evidence>
<dbReference type="EMBL" id="CAADIO010000013">
    <property type="protein sequence ID" value="VFR88418.1"/>
    <property type="molecule type" value="Genomic_DNA"/>
</dbReference>
<dbReference type="EMBL" id="CAADIP010000053">
    <property type="protein sequence ID" value="VFR97205.1"/>
    <property type="molecule type" value="Genomic_DNA"/>
</dbReference>
<dbReference type="AlphaFoldDB" id="A0A484VEU4"/>
<feature type="compositionally biased region" description="Basic and acidic residues" evidence="1">
    <location>
        <begin position="1"/>
        <end position="12"/>
    </location>
</feature>
<sequence>MGHFFGEMRFHDGGLPGKARRGRHAGWPAPSRNQPDPVYRRPGIRLCPDG</sequence>
<accession>A0A484VEU4</accession>